<reference evidence="1" key="1">
    <citation type="journal article" date="2021" name="Nat. Commun.">
        <title>Genetic determinants of endophytism in the Arabidopsis root mycobiome.</title>
        <authorList>
            <person name="Mesny F."/>
            <person name="Miyauchi S."/>
            <person name="Thiergart T."/>
            <person name="Pickel B."/>
            <person name="Atanasova L."/>
            <person name="Karlsson M."/>
            <person name="Huettel B."/>
            <person name="Barry K.W."/>
            <person name="Haridas S."/>
            <person name="Chen C."/>
            <person name="Bauer D."/>
            <person name="Andreopoulos W."/>
            <person name="Pangilinan J."/>
            <person name="LaButti K."/>
            <person name="Riley R."/>
            <person name="Lipzen A."/>
            <person name="Clum A."/>
            <person name="Drula E."/>
            <person name="Henrissat B."/>
            <person name="Kohler A."/>
            <person name="Grigoriev I.V."/>
            <person name="Martin F.M."/>
            <person name="Hacquard S."/>
        </authorList>
    </citation>
    <scope>NUCLEOTIDE SEQUENCE</scope>
    <source>
        <strain evidence="1">MPI-SDFR-AT-0073</strain>
    </source>
</reference>
<name>A0A9P8RJ80_9PEZI</name>
<comment type="caution">
    <text evidence="1">The sequence shown here is derived from an EMBL/GenBank/DDBJ whole genome shotgun (WGS) entry which is preliminary data.</text>
</comment>
<keyword evidence="2" id="KW-1185">Reference proteome</keyword>
<proteinExistence type="predicted"/>
<dbReference type="GeneID" id="70129934"/>
<dbReference type="AlphaFoldDB" id="A0A9P8RJ80"/>
<dbReference type="EMBL" id="JAGPXC010000012">
    <property type="protein sequence ID" value="KAH6645106.1"/>
    <property type="molecule type" value="Genomic_DNA"/>
</dbReference>
<evidence type="ECO:0000313" key="1">
    <source>
        <dbReference type="EMBL" id="KAH6645106.1"/>
    </source>
</evidence>
<dbReference type="Proteomes" id="UP000758603">
    <property type="component" value="Unassembled WGS sequence"/>
</dbReference>
<gene>
    <name evidence="1" type="ORF">BKA67DRAFT_542083</name>
</gene>
<dbReference type="RefSeq" id="XP_045951620.1">
    <property type="nucleotide sequence ID" value="XM_046101042.1"/>
</dbReference>
<protein>
    <submittedName>
        <fullName evidence="1">Uncharacterized protein</fullName>
    </submittedName>
</protein>
<evidence type="ECO:0000313" key="2">
    <source>
        <dbReference type="Proteomes" id="UP000758603"/>
    </source>
</evidence>
<organism evidence="1 2">
    <name type="scientific">Truncatella angustata</name>
    <dbReference type="NCBI Taxonomy" id="152316"/>
    <lineage>
        <taxon>Eukaryota</taxon>
        <taxon>Fungi</taxon>
        <taxon>Dikarya</taxon>
        <taxon>Ascomycota</taxon>
        <taxon>Pezizomycotina</taxon>
        <taxon>Sordariomycetes</taxon>
        <taxon>Xylariomycetidae</taxon>
        <taxon>Amphisphaeriales</taxon>
        <taxon>Sporocadaceae</taxon>
        <taxon>Truncatella</taxon>
    </lineage>
</organism>
<sequence>MKNFIVTHSLQCLETHATTQPKKYSSQYPDFSYRYDVTNKALREARRWKPRRLLQPEHNVVMKGIGSHHSPEHLLNYGGRHLRDTWTVVVFCVTRVTTSVVLVNIEENKRKAEQYCNEHPSLGHENSLEFKLADIIFHPEPTGHVRYGEHLPKSEDEGRQGAHQMDLQLAMSIQF</sequence>
<accession>A0A9P8RJ80</accession>